<organism evidence="2 3">
    <name type="scientific">Streptodolium elevatio</name>
    <dbReference type="NCBI Taxonomy" id="3157996"/>
    <lineage>
        <taxon>Bacteria</taxon>
        <taxon>Bacillati</taxon>
        <taxon>Actinomycetota</taxon>
        <taxon>Actinomycetes</taxon>
        <taxon>Kitasatosporales</taxon>
        <taxon>Streptomycetaceae</taxon>
        <taxon>Streptodolium</taxon>
    </lineage>
</organism>
<keyword evidence="3" id="KW-1185">Reference proteome</keyword>
<dbReference type="EMBL" id="JBEZFP010000227">
    <property type="protein sequence ID" value="MEU8140023.1"/>
    <property type="molecule type" value="Genomic_DNA"/>
</dbReference>
<reference evidence="2 3" key="1">
    <citation type="submission" date="2024-06" db="EMBL/GenBank/DDBJ databases">
        <title>The Natural Products Discovery Center: Release of the First 8490 Sequenced Strains for Exploring Actinobacteria Biosynthetic Diversity.</title>
        <authorList>
            <person name="Kalkreuter E."/>
            <person name="Kautsar S.A."/>
            <person name="Yang D."/>
            <person name="Bader C.D."/>
            <person name="Teijaro C.N."/>
            <person name="Fluegel L."/>
            <person name="Davis C.M."/>
            <person name="Simpson J.R."/>
            <person name="Lauterbach L."/>
            <person name="Steele A.D."/>
            <person name="Gui C."/>
            <person name="Meng S."/>
            <person name="Li G."/>
            <person name="Viehrig K."/>
            <person name="Ye F."/>
            <person name="Su P."/>
            <person name="Kiefer A.F."/>
            <person name="Nichols A."/>
            <person name="Cepeda A.J."/>
            <person name="Yan W."/>
            <person name="Fan B."/>
            <person name="Jiang Y."/>
            <person name="Adhikari A."/>
            <person name="Zheng C.-J."/>
            <person name="Schuster L."/>
            <person name="Cowan T.M."/>
            <person name="Smanski M.J."/>
            <person name="Chevrette M.G."/>
            <person name="De Carvalho L.P.S."/>
            <person name="Shen B."/>
        </authorList>
    </citation>
    <scope>NUCLEOTIDE SEQUENCE [LARGE SCALE GENOMIC DNA]</scope>
    <source>
        <strain evidence="2 3">NPDC048946</strain>
    </source>
</reference>
<evidence type="ECO:0000313" key="3">
    <source>
        <dbReference type="Proteomes" id="UP001551482"/>
    </source>
</evidence>
<feature type="chain" id="PRO_5045178668" description="IPT/TIG domain-containing protein" evidence="1">
    <location>
        <begin position="38"/>
        <end position="566"/>
    </location>
</feature>
<comment type="caution">
    <text evidence="2">The sequence shown here is derived from an EMBL/GenBank/DDBJ whole genome shotgun (WGS) entry which is preliminary data.</text>
</comment>
<evidence type="ECO:0000256" key="1">
    <source>
        <dbReference type="SAM" id="SignalP"/>
    </source>
</evidence>
<gene>
    <name evidence="2" type="ORF">AB0C36_41845</name>
</gene>
<evidence type="ECO:0008006" key="4">
    <source>
        <dbReference type="Google" id="ProtNLM"/>
    </source>
</evidence>
<dbReference type="Proteomes" id="UP001551482">
    <property type="component" value="Unassembled WGS sequence"/>
</dbReference>
<name>A0ABV3DWA6_9ACTN</name>
<dbReference type="RefSeq" id="WP_358364735.1">
    <property type="nucleotide sequence ID" value="NZ_JBEZFP010000227.1"/>
</dbReference>
<proteinExistence type="predicted"/>
<accession>A0ABV3DWA6</accession>
<protein>
    <recommendedName>
        <fullName evidence="4">IPT/TIG domain-containing protein</fullName>
    </recommendedName>
</protein>
<sequence length="566" mass="56238">MSRTASLLKRRAGAAFAGTALLMGGAGLTVLAPAAQAGVVNPTVHCVLPAGQGEATGPQSMDVTLTPANASPGSTVHAVVTLGTGPANSTVSLNDVPTTPSIELAMSGGATGTVTVTGPTVNIDTVSGQPVLIPTYEGDFIVPNNASGLVSFTPLRTVTKTVVFGSNFNTPCDVVSGGGSIGTVNVQGPGSEQPTMTSPTGTVRPGYTLNFSGAGFPASGTPVASVCPAAGGACVLNPFTTTNLSISAGGVLSGTAVLTTAIPDGQYLVKVASGAKEASSTITVQAFVQSGPRLASAAPSSGPVGTVVNITGSNWKANASVFIVGTDASGIAGPGVLSARTDPDGKLSASYTINNANVTQIRIREGVPSSSPTVFLPFTITVEPASLSASPAVSNRNGVVSLTGAHWPGSAAPTAELCNTSGAACNAASLTNSTLAIDANGNLTGTVKVGGSVTPANYTVKVTAGGVSATTPLTVQKHSISLSPSSGPLGTKTWITGDDFADWAWIKLYGVNAAGQKTGDYNYAAADGAGNWITWMYLNDPATVRIVAEETFNSSIKASAPFTYTP</sequence>
<evidence type="ECO:0000313" key="2">
    <source>
        <dbReference type="EMBL" id="MEU8140023.1"/>
    </source>
</evidence>
<keyword evidence="1" id="KW-0732">Signal</keyword>
<dbReference type="Gene3D" id="2.60.40.10">
    <property type="entry name" value="Immunoglobulins"/>
    <property type="match status" value="1"/>
</dbReference>
<feature type="signal peptide" evidence="1">
    <location>
        <begin position="1"/>
        <end position="37"/>
    </location>
</feature>
<dbReference type="InterPro" id="IPR013783">
    <property type="entry name" value="Ig-like_fold"/>
</dbReference>